<keyword evidence="1" id="KW-0472">Membrane</keyword>
<feature type="non-terminal residue" evidence="2">
    <location>
        <position position="1"/>
    </location>
</feature>
<keyword evidence="1" id="KW-0812">Transmembrane</keyword>
<organism evidence="2 3">
    <name type="scientific">Peribacillus butanolivorans</name>
    <dbReference type="NCBI Taxonomy" id="421767"/>
    <lineage>
        <taxon>Bacteria</taxon>
        <taxon>Bacillati</taxon>
        <taxon>Bacillota</taxon>
        <taxon>Bacilli</taxon>
        <taxon>Bacillales</taxon>
        <taxon>Bacillaceae</taxon>
        <taxon>Peribacillus</taxon>
    </lineage>
</organism>
<dbReference type="AlphaFoldDB" id="A0AAX0RYA4"/>
<evidence type="ECO:0008006" key="4">
    <source>
        <dbReference type="Google" id="ProtNLM"/>
    </source>
</evidence>
<evidence type="ECO:0000256" key="1">
    <source>
        <dbReference type="SAM" id="Phobius"/>
    </source>
</evidence>
<feature type="transmembrane region" description="Helical" evidence="1">
    <location>
        <begin position="31"/>
        <end position="49"/>
    </location>
</feature>
<protein>
    <recommendedName>
        <fullName evidence="4">Acyltransferase</fullName>
    </recommendedName>
</protein>
<gene>
    <name evidence="2" type="ORF">CN689_26755</name>
</gene>
<keyword evidence="1" id="KW-1133">Transmembrane helix</keyword>
<reference evidence="2 3" key="1">
    <citation type="submission" date="2017-09" db="EMBL/GenBank/DDBJ databases">
        <title>Large-scale bioinformatics analysis of Bacillus genomes uncovers conserved roles of natural products in bacterial physiology.</title>
        <authorList>
            <consortium name="Agbiome Team Llc"/>
            <person name="Bleich R.M."/>
            <person name="Kirk G.J."/>
            <person name="Santa Maria K.C."/>
            <person name="Allen S.E."/>
            <person name="Farag S."/>
            <person name="Shank E.A."/>
            <person name="Bowers A."/>
        </authorList>
    </citation>
    <scope>NUCLEOTIDE SEQUENCE [LARGE SCALE GENOMIC DNA]</scope>
    <source>
        <strain evidence="2 3">AFS003229</strain>
    </source>
</reference>
<dbReference type="Proteomes" id="UP000220106">
    <property type="component" value="Unassembled WGS sequence"/>
</dbReference>
<accession>A0AAX0RYA4</accession>
<dbReference type="EMBL" id="NUEQ01000123">
    <property type="protein sequence ID" value="PEJ24905.1"/>
    <property type="molecule type" value="Genomic_DNA"/>
</dbReference>
<name>A0AAX0RYA4_9BACI</name>
<sequence length="63" mass="7644">LKRSAIFGWSFFVFIKWERVSKKNFKKFNGLSNRWLVIVPIFSWIIYMLELRGNSDFITIKNL</sequence>
<proteinExistence type="predicted"/>
<evidence type="ECO:0000313" key="2">
    <source>
        <dbReference type="EMBL" id="PEJ24905.1"/>
    </source>
</evidence>
<comment type="caution">
    <text evidence="2">The sequence shown here is derived from an EMBL/GenBank/DDBJ whole genome shotgun (WGS) entry which is preliminary data.</text>
</comment>
<evidence type="ECO:0000313" key="3">
    <source>
        <dbReference type="Proteomes" id="UP000220106"/>
    </source>
</evidence>